<protein>
    <submittedName>
        <fullName evidence="2">MspA family porin</fullName>
    </submittedName>
</protein>
<sequence length="222" mass="22855">MTRSFITRIGVPTVTATAAVAALSIATPAASANTVRLPAQTKSQQIADGTSVTIERSNERATIAGPMAATPLHRSVVVSGHYSIRLSKKSPTVLLQAGYIVGCQVSVGSLTTTGTGSGADTLATGAVTGSGTAGGSLSLGPGQAATYYLTDFERTDPFGADQHKFYVMYRNTDHAKLNYVNTTIGVNGCAGYAQARSFANVSVLNPTTDQVVTLYGKPFSLG</sequence>
<feature type="signal peptide" evidence="1">
    <location>
        <begin position="1"/>
        <end position="32"/>
    </location>
</feature>
<evidence type="ECO:0000256" key="1">
    <source>
        <dbReference type="SAM" id="SignalP"/>
    </source>
</evidence>
<evidence type="ECO:0000313" key="3">
    <source>
        <dbReference type="Proteomes" id="UP000550729"/>
    </source>
</evidence>
<accession>A0A848KX71</accession>
<keyword evidence="1" id="KW-0732">Signal</keyword>
<reference evidence="2 3" key="1">
    <citation type="submission" date="2020-04" db="EMBL/GenBank/DDBJ databases">
        <title>Gordonia sp. nov. TBRC 11910.</title>
        <authorList>
            <person name="Suriyachadkun C."/>
        </authorList>
    </citation>
    <scope>NUCLEOTIDE SEQUENCE [LARGE SCALE GENOMIC DNA]</scope>
    <source>
        <strain evidence="2 3">TBRC 11910</strain>
    </source>
</reference>
<keyword evidence="3" id="KW-1185">Reference proteome</keyword>
<dbReference type="AlphaFoldDB" id="A0A848KX71"/>
<dbReference type="Proteomes" id="UP000550729">
    <property type="component" value="Unassembled WGS sequence"/>
</dbReference>
<dbReference type="Pfam" id="PF09203">
    <property type="entry name" value="MspA"/>
    <property type="match status" value="1"/>
</dbReference>
<dbReference type="Gene3D" id="2.60.40.1650">
    <property type="entry name" value="Porin MspA (Ig-like beta-sandwich domain)"/>
    <property type="match status" value="2"/>
</dbReference>
<organism evidence="2 3">
    <name type="scientific">Gordonia asplenii</name>
    <dbReference type="NCBI Taxonomy" id="2725283"/>
    <lineage>
        <taxon>Bacteria</taxon>
        <taxon>Bacillati</taxon>
        <taxon>Actinomycetota</taxon>
        <taxon>Actinomycetes</taxon>
        <taxon>Mycobacteriales</taxon>
        <taxon>Gordoniaceae</taxon>
        <taxon>Gordonia</taxon>
    </lineage>
</organism>
<proteinExistence type="predicted"/>
<comment type="caution">
    <text evidence="2">The sequence shown here is derived from an EMBL/GenBank/DDBJ whole genome shotgun (WGS) entry which is preliminary data.</text>
</comment>
<dbReference type="EMBL" id="JABBNB010000001">
    <property type="protein sequence ID" value="NMO00058.1"/>
    <property type="molecule type" value="Genomic_DNA"/>
</dbReference>
<gene>
    <name evidence="2" type="ORF">HH308_02385</name>
</gene>
<feature type="chain" id="PRO_5039614365" evidence="1">
    <location>
        <begin position="33"/>
        <end position="222"/>
    </location>
</feature>
<dbReference type="RefSeq" id="WP_170192519.1">
    <property type="nucleotide sequence ID" value="NZ_JABBNB010000001.1"/>
</dbReference>
<name>A0A848KX71_9ACTN</name>
<dbReference type="InterPro" id="IPR015286">
    <property type="entry name" value="Porin_fam_mycobact-type"/>
</dbReference>
<evidence type="ECO:0000313" key="2">
    <source>
        <dbReference type="EMBL" id="NMO00058.1"/>
    </source>
</evidence>